<dbReference type="OrthoDB" id="7851400at2"/>
<reference evidence="1 2" key="1">
    <citation type="submission" date="2018-10" db="EMBL/GenBank/DDBJ databases">
        <title>Histidinibacterium lentulum gen. nov., sp. nov., a marine bacterium from the culture broth of Picochlorum sp. 122.</title>
        <authorList>
            <person name="Wang G."/>
        </authorList>
    </citation>
    <scope>NUCLEOTIDE SEQUENCE [LARGE SCALE GENOMIC DNA]</scope>
    <source>
        <strain evidence="1 2">B17</strain>
    </source>
</reference>
<protein>
    <recommendedName>
        <fullName evidence="3">Muramidase</fullName>
    </recommendedName>
</protein>
<evidence type="ECO:0000313" key="1">
    <source>
        <dbReference type="EMBL" id="ROU02816.1"/>
    </source>
</evidence>
<dbReference type="Gene3D" id="1.10.530.10">
    <property type="match status" value="1"/>
</dbReference>
<dbReference type="InterPro" id="IPR023346">
    <property type="entry name" value="Lysozyme-like_dom_sf"/>
</dbReference>
<dbReference type="AlphaFoldDB" id="A0A3N2R638"/>
<sequence>MAAAAQGPSLFAAAGAVRSDSVAAAGPSTFIGQDAAGFFAPWPDRAPAPLRQAAAPLSGGGGPVARLRDLIAAAEAGPAGYDAVQHGARIRPPAPPTRLTIGQIDDWIRATPGQPHAIGRYQFIPPTFRRLVRQLGLPRDAPFSPAVQDRMADILLVEAGLERFLAGEIGRVDFMNRLARVWAGLPTSSGRSHYHGYAGNRATKSWAEFHGAMTAIFPGSRA</sequence>
<keyword evidence="2" id="KW-1185">Reference proteome</keyword>
<organism evidence="1 2">
    <name type="scientific">Histidinibacterium lentulum</name>
    <dbReference type="NCBI Taxonomy" id="2480588"/>
    <lineage>
        <taxon>Bacteria</taxon>
        <taxon>Pseudomonadati</taxon>
        <taxon>Pseudomonadota</taxon>
        <taxon>Alphaproteobacteria</taxon>
        <taxon>Rhodobacterales</taxon>
        <taxon>Paracoccaceae</taxon>
        <taxon>Histidinibacterium</taxon>
    </lineage>
</organism>
<gene>
    <name evidence="1" type="ORF">EAT49_09990</name>
</gene>
<dbReference type="EMBL" id="RDRB01000004">
    <property type="protein sequence ID" value="ROU02816.1"/>
    <property type="molecule type" value="Genomic_DNA"/>
</dbReference>
<accession>A0A3N2R638</accession>
<comment type="caution">
    <text evidence="1">The sequence shown here is derived from an EMBL/GenBank/DDBJ whole genome shotgun (WGS) entry which is preliminary data.</text>
</comment>
<proteinExistence type="predicted"/>
<dbReference type="Proteomes" id="UP000268016">
    <property type="component" value="Unassembled WGS sequence"/>
</dbReference>
<dbReference type="SUPFAM" id="SSF53955">
    <property type="entry name" value="Lysozyme-like"/>
    <property type="match status" value="1"/>
</dbReference>
<name>A0A3N2R638_9RHOB</name>
<evidence type="ECO:0008006" key="3">
    <source>
        <dbReference type="Google" id="ProtNLM"/>
    </source>
</evidence>
<evidence type="ECO:0000313" key="2">
    <source>
        <dbReference type="Proteomes" id="UP000268016"/>
    </source>
</evidence>